<sequence>MVRSRSSADPWAQPVEVAVVGAGPVGMTAAALLAARGVKVALVERNAATSEEPKAISIDDEALRIYQSAGVAERLVRIVVPGTGTRYYSASGEPVFHARSATPFHLGHPFKNPFAQPDLERELHAHLAAQPDVAIRMATTLTGITQHDDEVELRCEANADGPVRLRARYVLGCDGGRSTVRELLGIGMTGRSYEDVWLVADVLEDPHDERYGMHHGDPRRPHVIVPGLGGRCRYEFLLHPGECLAGVRPPFELVRALLAPYRPLNPEQVERAVTYRFNAVVANRWRDGRVFLLGDAAHMMPPFAGQGLNSGIRDAANLCWKIADRLEGRLAESALDTYEAERRPHAEATVRLSTRLGRIVMTTDPRFARRRDRLVKQALRTDVGREFFEHMRYRPEHRYATGLLLPDSRYPVGVPIAQPRAFDNAQRKVRMLDEIIGSGWTLAGVGVDATHFEHAWSLTEWLDPVRVDVTVSERMASNTTGPPTLIDVDGGLDATFAPYQGTFVLLRPDRFVAAAWRPGETPDLAGPLRRAHSAEPAALAG</sequence>
<dbReference type="InterPro" id="IPR036188">
    <property type="entry name" value="FAD/NAD-bd_sf"/>
</dbReference>
<name>A0A840QIH8_9PSEU</name>
<dbReference type="GO" id="GO:0019622">
    <property type="term" value="P:3-(3-hydroxy)phenylpropionate catabolic process"/>
    <property type="evidence" value="ECO:0007669"/>
    <property type="project" value="TreeGrafter"/>
</dbReference>
<protein>
    <submittedName>
        <fullName evidence="3">3-(3-hydroxy-phenyl)propionate hydroxylase</fullName>
        <ecNumber evidence="3">1.14.13.127</ecNumber>
    </submittedName>
</protein>
<dbReference type="AlphaFoldDB" id="A0A840QIH8"/>
<dbReference type="EC" id="1.14.13.127" evidence="3"/>
<dbReference type="NCBIfam" id="NF004829">
    <property type="entry name" value="PRK06183.1-3"/>
    <property type="match status" value="1"/>
</dbReference>
<proteinExistence type="predicted"/>
<dbReference type="Gene3D" id="3.50.50.60">
    <property type="entry name" value="FAD/NAD(P)-binding domain"/>
    <property type="match status" value="1"/>
</dbReference>
<feature type="domain" description="FAD-binding" evidence="2">
    <location>
        <begin position="15"/>
        <end position="352"/>
    </location>
</feature>
<keyword evidence="1 3" id="KW-0560">Oxidoreductase</keyword>
<dbReference type="Gene3D" id="3.30.70.2450">
    <property type="match status" value="1"/>
</dbReference>
<dbReference type="InterPro" id="IPR050631">
    <property type="entry name" value="PheA/TfdB_FAD_monoxygenase"/>
</dbReference>
<dbReference type="PANTHER" id="PTHR43476">
    <property type="entry name" value="3-(3-HYDROXY-PHENYL)PROPIONATE/3-HYDROXYCINNAMIC ACID HYDROXYLASE"/>
    <property type="match status" value="1"/>
</dbReference>
<dbReference type="GO" id="GO:0008688">
    <property type="term" value="F:3-(3-hydroxyphenyl)propionate hydroxylase activity"/>
    <property type="evidence" value="ECO:0007669"/>
    <property type="project" value="UniProtKB-EC"/>
</dbReference>
<dbReference type="InterPro" id="IPR002938">
    <property type="entry name" value="FAD-bd"/>
</dbReference>
<gene>
    <name evidence="3" type="ORF">BJ970_004737</name>
</gene>
<reference evidence="3 4" key="1">
    <citation type="submission" date="2020-08" db="EMBL/GenBank/DDBJ databases">
        <title>Sequencing the genomes of 1000 actinobacteria strains.</title>
        <authorList>
            <person name="Klenk H.-P."/>
        </authorList>
    </citation>
    <scope>NUCLEOTIDE SEQUENCE [LARGE SCALE GENOMIC DNA]</scope>
    <source>
        <strain evidence="3 4">DSM 45584</strain>
    </source>
</reference>
<dbReference type="SUPFAM" id="SSF51905">
    <property type="entry name" value="FAD/NAD(P)-binding domain"/>
    <property type="match status" value="1"/>
</dbReference>
<dbReference type="GO" id="GO:0071949">
    <property type="term" value="F:FAD binding"/>
    <property type="evidence" value="ECO:0007669"/>
    <property type="project" value="InterPro"/>
</dbReference>
<evidence type="ECO:0000313" key="4">
    <source>
        <dbReference type="Proteomes" id="UP000584374"/>
    </source>
</evidence>
<comment type="caution">
    <text evidence="3">The sequence shown here is derived from an EMBL/GenBank/DDBJ whole genome shotgun (WGS) entry which is preliminary data.</text>
</comment>
<dbReference type="Pfam" id="PF01494">
    <property type="entry name" value="FAD_binding_3"/>
    <property type="match status" value="1"/>
</dbReference>
<dbReference type="PRINTS" id="PR00420">
    <property type="entry name" value="RNGMNOXGNASE"/>
</dbReference>
<keyword evidence="4" id="KW-1185">Reference proteome</keyword>
<evidence type="ECO:0000259" key="2">
    <source>
        <dbReference type="Pfam" id="PF01494"/>
    </source>
</evidence>
<evidence type="ECO:0000256" key="1">
    <source>
        <dbReference type="ARBA" id="ARBA00023002"/>
    </source>
</evidence>
<dbReference type="Proteomes" id="UP000584374">
    <property type="component" value="Unassembled WGS sequence"/>
</dbReference>
<evidence type="ECO:0000313" key="3">
    <source>
        <dbReference type="EMBL" id="MBB5157203.1"/>
    </source>
</evidence>
<dbReference type="PANTHER" id="PTHR43476:SF3">
    <property type="entry name" value="FAD-BINDING MONOOXYGENASE"/>
    <property type="match status" value="1"/>
</dbReference>
<accession>A0A840QIH8</accession>
<dbReference type="EMBL" id="JACHIW010000001">
    <property type="protein sequence ID" value="MBB5157203.1"/>
    <property type="molecule type" value="Genomic_DNA"/>
</dbReference>
<organism evidence="3 4">
    <name type="scientific">Saccharopolyspora phatthalungensis</name>
    <dbReference type="NCBI Taxonomy" id="664693"/>
    <lineage>
        <taxon>Bacteria</taxon>
        <taxon>Bacillati</taxon>
        <taxon>Actinomycetota</taxon>
        <taxon>Actinomycetes</taxon>
        <taxon>Pseudonocardiales</taxon>
        <taxon>Pseudonocardiaceae</taxon>
        <taxon>Saccharopolyspora</taxon>
    </lineage>
</organism>
<dbReference type="RefSeq" id="WP_184728200.1">
    <property type="nucleotide sequence ID" value="NZ_JACHIW010000001.1"/>
</dbReference>